<gene>
    <name evidence="2" type="ORF">RPMA_15380</name>
</gene>
<keyword evidence="3" id="KW-1185">Reference proteome</keyword>
<organism evidence="2 3">
    <name type="scientific">Tardiphaga alba</name>
    <dbReference type="NCBI Taxonomy" id="340268"/>
    <lineage>
        <taxon>Bacteria</taxon>
        <taxon>Pseudomonadati</taxon>
        <taxon>Pseudomonadota</taxon>
        <taxon>Alphaproteobacteria</taxon>
        <taxon>Hyphomicrobiales</taxon>
        <taxon>Nitrobacteraceae</taxon>
        <taxon>Tardiphaga</taxon>
    </lineage>
</organism>
<name>A0ABX8A9Q8_9BRAD</name>
<sequence length="153" mass="17174">MHRIASGLELKPAQQSDFAMALDLYVATMEPYAAELMTWDDAKQRESFASQWTTEASEVIVFEGQAIGWFEAQITKTGVLLQQFFIAPDHQGKGIGTHVLEHLLARWSKMGVPIFLTVLKNNPARRLYERLGFVVVGEVGVKFQMKRSAADLC</sequence>
<dbReference type="PANTHER" id="PTHR43617">
    <property type="entry name" value="L-AMINO ACID N-ACETYLTRANSFERASE"/>
    <property type="match status" value="1"/>
</dbReference>
<dbReference type="EMBL" id="CP036498">
    <property type="protein sequence ID" value="QUS40056.1"/>
    <property type="molecule type" value="Genomic_DNA"/>
</dbReference>
<reference evidence="2 3" key="1">
    <citation type="submission" date="2019-02" db="EMBL/GenBank/DDBJ databases">
        <title>Emended description of the genus Rhodopseudomonas and description of Rhodopseudomonas albus sp. nov., a non-phototrophic, heavy-metal-tolerant bacterium isolated from garden soil.</title>
        <authorList>
            <person name="Bao Z."/>
            <person name="Cao W.W."/>
            <person name="Sato Y."/>
            <person name="Nishizawa T."/>
            <person name="Zhao J."/>
            <person name="Guo Y."/>
            <person name="Ohta H."/>
        </authorList>
    </citation>
    <scope>NUCLEOTIDE SEQUENCE [LARGE SCALE GENOMIC DNA]</scope>
    <source>
        <strain evidence="2 3">SK50-23</strain>
    </source>
</reference>
<protein>
    <submittedName>
        <fullName evidence="2">N-acetyltransferase</fullName>
    </submittedName>
</protein>
<dbReference type="Gene3D" id="3.40.630.30">
    <property type="match status" value="1"/>
</dbReference>
<evidence type="ECO:0000313" key="3">
    <source>
        <dbReference type="Proteomes" id="UP000682843"/>
    </source>
</evidence>
<proteinExistence type="predicted"/>
<dbReference type="InterPro" id="IPR000182">
    <property type="entry name" value="GNAT_dom"/>
</dbReference>
<dbReference type="SUPFAM" id="SSF55729">
    <property type="entry name" value="Acyl-CoA N-acyltransferases (Nat)"/>
    <property type="match status" value="1"/>
</dbReference>
<dbReference type="Pfam" id="PF13508">
    <property type="entry name" value="Acetyltransf_7"/>
    <property type="match status" value="1"/>
</dbReference>
<evidence type="ECO:0000313" key="2">
    <source>
        <dbReference type="EMBL" id="QUS40056.1"/>
    </source>
</evidence>
<dbReference type="PROSITE" id="PS51186">
    <property type="entry name" value="GNAT"/>
    <property type="match status" value="1"/>
</dbReference>
<dbReference type="Proteomes" id="UP000682843">
    <property type="component" value="Chromosome"/>
</dbReference>
<dbReference type="InterPro" id="IPR016181">
    <property type="entry name" value="Acyl_CoA_acyltransferase"/>
</dbReference>
<dbReference type="CDD" id="cd04301">
    <property type="entry name" value="NAT_SF"/>
    <property type="match status" value="1"/>
</dbReference>
<feature type="domain" description="N-acetyltransferase" evidence="1">
    <location>
        <begin position="8"/>
        <end position="150"/>
    </location>
</feature>
<accession>A0ABX8A9Q8</accession>
<evidence type="ECO:0000259" key="1">
    <source>
        <dbReference type="PROSITE" id="PS51186"/>
    </source>
</evidence>
<dbReference type="InterPro" id="IPR050276">
    <property type="entry name" value="MshD_Acetyltransferase"/>
</dbReference>